<name>A0A919SXV0_9ACTN</name>
<comment type="caution">
    <text evidence="1">The sequence shown here is derived from an EMBL/GenBank/DDBJ whole genome shotgun (WGS) entry which is preliminary data.</text>
</comment>
<gene>
    <name evidence="1" type="ORF">Aco04nite_63370</name>
</gene>
<dbReference type="AlphaFoldDB" id="A0A919SXV0"/>
<protein>
    <submittedName>
        <fullName evidence="1">Uncharacterized protein</fullName>
    </submittedName>
</protein>
<proteinExistence type="predicted"/>
<evidence type="ECO:0000313" key="2">
    <source>
        <dbReference type="Proteomes" id="UP000680865"/>
    </source>
</evidence>
<dbReference type="EMBL" id="BOQP01000036">
    <property type="protein sequence ID" value="GIM79023.1"/>
    <property type="molecule type" value="Genomic_DNA"/>
</dbReference>
<organism evidence="1 2">
    <name type="scientific">Winogradskya consettensis</name>
    <dbReference type="NCBI Taxonomy" id="113560"/>
    <lineage>
        <taxon>Bacteria</taxon>
        <taxon>Bacillati</taxon>
        <taxon>Actinomycetota</taxon>
        <taxon>Actinomycetes</taxon>
        <taxon>Micromonosporales</taxon>
        <taxon>Micromonosporaceae</taxon>
        <taxon>Winogradskya</taxon>
    </lineage>
</organism>
<reference evidence="1" key="1">
    <citation type="submission" date="2021-03" db="EMBL/GenBank/DDBJ databases">
        <title>Whole genome shotgun sequence of Actinoplanes consettensis NBRC 14913.</title>
        <authorList>
            <person name="Komaki H."/>
            <person name="Tamura T."/>
        </authorList>
    </citation>
    <scope>NUCLEOTIDE SEQUENCE</scope>
    <source>
        <strain evidence="1">NBRC 14913</strain>
    </source>
</reference>
<dbReference type="RefSeq" id="WP_213000864.1">
    <property type="nucleotide sequence ID" value="NZ_BAAATW010000017.1"/>
</dbReference>
<dbReference type="Proteomes" id="UP000680865">
    <property type="component" value="Unassembled WGS sequence"/>
</dbReference>
<keyword evidence="2" id="KW-1185">Reference proteome</keyword>
<sequence length="147" mass="16022">MTDGPWDTYDRDRLQAGWSYPVGRTVVEAALRVAGVHLLSLDFTMQGGSATDPILLRATRYRDMGNTSYYRTRGTPELSRCVLALHAVPSGVRAEAHAALTTGGGLDRAFAWLAATESADPTWLYKSHSWTARLLNGTLHEAAEATD</sequence>
<evidence type="ECO:0000313" key="1">
    <source>
        <dbReference type="EMBL" id="GIM79023.1"/>
    </source>
</evidence>
<accession>A0A919SXV0</accession>